<accession>A0A0J6F7M3</accession>
<reference evidence="3" key="2">
    <citation type="journal article" date="2009" name="Genome Res.">
        <title>Comparative genomic analyses of the human fungal pathogens Coccidioides and their relatives.</title>
        <authorList>
            <person name="Sharpton T.J."/>
            <person name="Stajich J.E."/>
            <person name="Rounsley S.D."/>
            <person name="Gardner M.J."/>
            <person name="Wortman J.R."/>
            <person name="Jordar V.S."/>
            <person name="Maiti R."/>
            <person name="Kodira C.D."/>
            <person name="Neafsey D.E."/>
            <person name="Zeng Q."/>
            <person name="Hung C.-Y."/>
            <person name="McMahan C."/>
            <person name="Muszewska A."/>
            <person name="Grynberg M."/>
            <person name="Mandel M.A."/>
            <person name="Kellner E.M."/>
            <person name="Barker B.M."/>
            <person name="Galgiani J.N."/>
            <person name="Orbach M.J."/>
            <person name="Kirkland T.N."/>
            <person name="Cole G.T."/>
            <person name="Henn M.R."/>
            <person name="Birren B.W."/>
            <person name="Taylor J.W."/>
        </authorList>
    </citation>
    <scope>NUCLEOTIDE SEQUENCE [LARGE SCALE GENOMIC DNA]</scope>
    <source>
        <strain evidence="3">RMSCC 3488</strain>
    </source>
</reference>
<reference evidence="3" key="3">
    <citation type="journal article" date="2010" name="Genome Res.">
        <title>Population genomic sequencing of Coccidioides fungi reveals recent hybridization and transposon control.</title>
        <authorList>
            <person name="Neafsey D.E."/>
            <person name="Barker B.M."/>
            <person name="Sharpton T.J."/>
            <person name="Stajich J.E."/>
            <person name="Park D.J."/>
            <person name="Whiston E."/>
            <person name="Hung C.-Y."/>
            <person name="McMahan C."/>
            <person name="White J."/>
            <person name="Sykes S."/>
            <person name="Heiman D."/>
            <person name="Young S."/>
            <person name="Zeng Q."/>
            <person name="Abouelleil A."/>
            <person name="Aftuck L."/>
            <person name="Bessette D."/>
            <person name="Brown A."/>
            <person name="FitzGerald M."/>
            <person name="Lui A."/>
            <person name="Macdonald J.P."/>
            <person name="Priest M."/>
            <person name="Orbach M.J."/>
            <person name="Galgiani J.N."/>
            <person name="Kirkland T.N."/>
            <person name="Cole G.T."/>
            <person name="Birren B.W."/>
            <person name="Henn M.R."/>
            <person name="Taylor J.W."/>
            <person name="Rounsley S.D."/>
        </authorList>
    </citation>
    <scope>NUCLEOTIDE SEQUENCE [LARGE SCALE GENOMIC DNA]</scope>
    <source>
        <strain evidence="3">RMSCC 3488</strain>
    </source>
</reference>
<dbReference type="VEuPathDB" id="FungiDB:CPAG_01292"/>
<proteinExistence type="predicted"/>
<reference evidence="2 3" key="1">
    <citation type="submission" date="2007-06" db="EMBL/GenBank/DDBJ databases">
        <title>The Genome Sequence of Coccidioides posadasii RMSCC_3488.</title>
        <authorList>
            <consortium name="Coccidioides Genome Resources Consortium"/>
            <consortium name="The Broad Institute Genome Sequencing Platform"/>
            <person name="Henn M.R."/>
            <person name="Sykes S."/>
            <person name="Young S."/>
            <person name="Jaffe D."/>
            <person name="Berlin A."/>
            <person name="Alvarez P."/>
            <person name="Butler J."/>
            <person name="Gnerre S."/>
            <person name="Grabherr M."/>
            <person name="Mauceli E."/>
            <person name="Brockman W."/>
            <person name="Kodira C."/>
            <person name="Alvarado L."/>
            <person name="Zeng Q."/>
            <person name="Crawford M."/>
            <person name="Antoine C."/>
            <person name="Devon K."/>
            <person name="Galgiani J."/>
            <person name="Orsborn K."/>
            <person name="Lewis M.L."/>
            <person name="Nusbaum C."/>
            <person name="Galagan J."/>
            <person name="Birren B."/>
        </authorList>
    </citation>
    <scope>NUCLEOTIDE SEQUENCE [LARGE SCALE GENOMIC DNA]</scope>
    <source>
        <strain evidence="2 3">RMSCC 3488</strain>
    </source>
</reference>
<gene>
    <name evidence="2" type="ORF">CPAG_01292</name>
</gene>
<dbReference type="AlphaFoldDB" id="A0A0J6F7M3"/>
<organism evidence="2 3">
    <name type="scientific">Coccidioides posadasii RMSCC 3488</name>
    <dbReference type="NCBI Taxonomy" id="454284"/>
    <lineage>
        <taxon>Eukaryota</taxon>
        <taxon>Fungi</taxon>
        <taxon>Dikarya</taxon>
        <taxon>Ascomycota</taxon>
        <taxon>Pezizomycotina</taxon>
        <taxon>Eurotiomycetes</taxon>
        <taxon>Eurotiomycetidae</taxon>
        <taxon>Onygenales</taxon>
        <taxon>Onygenaceae</taxon>
        <taxon>Coccidioides</taxon>
    </lineage>
</organism>
<evidence type="ECO:0000313" key="2">
    <source>
        <dbReference type="EMBL" id="KMM64939.1"/>
    </source>
</evidence>
<dbReference type="Proteomes" id="UP000054567">
    <property type="component" value="Unassembled WGS sequence"/>
</dbReference>
<name>A0A0J6F7M3_COCPO</name>
<feature type="compositionally biased region" description="Polar residues" evidence="1">
    <location>
        <begin position="150"/>
        <end position="164"/>
    </location>
</feature>
<sequence>MEAGLGRGEEYWLIELDPDARAIDENSCWWAIGGESALFCGDIARWGDWELARFCDRGGDIPRRNDSYPNGWRRDWGYWTPFLGVVSSGVRRRPRAHRRIQPAEGSRGEERRIHRRRRWKIAAAARGHTKTLKLQSTQGRYKSGRLGDIASTQRRARTQQSASTPLKIRDARLF</sequence>
<evidence type="ECO:0000313" key="3">
    <source>
        <dbReference type="Proteomes" id="UP000054567"/>
    </source>
</evidence>
<evidence type="ECO:0000256" key="1">
    <source>
        <dbReference type="SAM" id="MobiDB-lite"/>
    </source>
</evidence>
<dbReference type="EMBL" id="DS268109">
    <property type="protein sequence ID" value="KMM64939.1"/>
    <property type="molecule type" value="Genomic_DNA"/>
</dbReference>
<feature type="region of interest" description="Disordered" evidence="1">
    <location>
        <begin position="143"/>
        <end position="165"/>
    </location>
</feature>
<protein>
    <submittedName>
        <fullName evidence="2">Uncharacterized protein</fullName>
    </submittedName>
</protein>